<dbReference type="PROSITE" id="PS50181">
    <property type="entry name" value="FBOX"/>
    <property type="match status" value="1"/>
</dbReference>
<protein>
    <submittedName>
        <fullName evidence="3">Uncharacterized protein LOC113202986</fullName>
    </submittedName>
</protein>
<dbReference type="SMART" id="SM00256">
    <property type="entry name" value="FBOX"/>
    <property type="match status" value="1"/>
</dbReference>
<dbReference type="SUPFAM" id="SSF81383">
    <property type="entry name" value="F-box domain"/>
    <property type="match status" value="1"/>
</dbReference>
<dbReference type="GeneID" id="113202986"/>
<dbReference type="RefSeq" id="XP_026273240.1">
    <property type="nucleotide sequence ID" value="XM_026417455.2"/>
</dbReference>
<name>A0A6J1S215_FRAOC</name>
<dbReference type="KEGG" id="foc:113202986"/>
<evidence type="ECO:0000313" key="3">
    <source>
        <dbReference type="RefSeq" id="XP_026273240.1"/>
    </source>
</evidence>
<organism evidence="2 3">
    <name type="scientific">Frankliniella occidentalis</name>
    <name type="common">Western flower thrips</name>
    <name type="synonym">Euthrips occidentalis</name>
    <dbReference type="NCBI Taxonomy" id="133901"/>
    <lineage>
        <taxon>Eukaryota</taxon>
        <taxon>Metazoa</taxon>
        <taxon>Ecdysozoa</taxon>
        <taxon>Arthropoda</taxon>
        <taxon>Hexapoda</taxon>
        <taxon>Insecta</taxon>
        <taxon>Pterygota</taxon>
        <taxon>Neoptera</taxon>
        <taxon>Paraneoptera</taxon>
        <taxon>Thysanoptera</taxon>
        <taxon>Terebrantia</taxon>
        <taxon>Thripoidea</taxon>
        <taxon>Thripidae</taxon>
        <taxon>Frankliniella</taxon>
    </lineage>
</organism>
<gene>
    <name evidence="3" type="primary">LOC113202986</name>
</gene>
<reference evidence="3" key="1">
    <citation type="submission" date="2025-08" db="UniProtKB">
        <authorList>
            <consortium name="RefSeq"/>
        </authorList>
    </citation>
    <scope>IDENTIFICATION</scope>
    <source>
        <tissue evidence="3">Whole organism</tissue>
    </source>
</reference>
<dbReference type="InterPro" id="IPR001810">
    <property type="entry name" value="F-box_dom"/>
</dbReference>
<dbReference type="Gene3D" id="1.20.1280.50">
    <property type="match status" value="1"/>
</dbReference>
<keyword evidence="2" id="KW-1185">Reference proteome</keyword>
<dbReference type="Proteomes" id="UP000504606">
    <property type="component" value="Unplaced"/>
</dbReference>
<accession>A0A6J1S215</accession>
<sequence length="501" mass="54626">MEQLPDDVLAMAMSHLSVKDLLACRLVCKRLAGLAQHPDVWRHRSITVHVDAGPMSCQELRLAPCAREIWTSVPEAPAACRHGDLRTTSCAASELAIVVLDVGLEHVAKAVRIVKQQVALGRLRGVSLRLSDSSVVLHSFILPEDAIDLLFWTLASTPGLEMASLGGDLGKRTRVPPGTGQRGTITPSLKTFSCDVVPRPEHFCDYMLAGHAATLEVVHFIRSVVFSGAQIAAPLTSPSTARLLAGMPKLRVLSCPLMPGLGELAACASLRELDLTARRSTQADGQGALELLRHALQIRSLRLHFPLPHDDDDGVDGSEFGAELISELTSSGRSQVETLSIDVMDSQTLLVPHLAVRLPSLPALRHLVLRVVDPAPLVDAISPLTAPALRRVQILDDYSASRMCSHEFLHSRALDALLSRNPLLHVEVEYTSFGEYENTELNEDYDDQCKACQLNCHKELEEDNGGFVGVFAHPTGKCPSPEDHARSDCQWIQINDVQPKY</sequence>
<evidence type="ECO:0000313" key="2">
    <source>
        <dbReference type="Proteomes" id="UP000504606"/>
    </source>
</evidence>
<dbReference type="Pfam" id="PF12937">
    <property type="entry name" value="F-box-like"/>
    <property type="match status" value="1"/>
</dbReference>
<evidence type="ECO:0000259" key="1">
    <source>
        <dbReference type="PROSITE" id="PS50181"/>
    </source>
</evidence>
<proteinExistence type="predicted"/>
<feature type="domain" description="F-box" evidence="1">
    <location>
        <begin position="1"/>
        <end position="44"/>
    </location>
</feature>
<dbReference type="AlphaFoldDB" id="A0A6J1S215"/>
<dbReference type="InterPro" id="IPR036047">
    <property type="entry name" value="F-box-like_dom_sf"/>
</dbReference>